<evidence type="ECO:0000313" key="3">
    <source>
        <dbReference type="EMBL" id="QIU96329.1"/>
    </source>
</evidence>
<sequence length="641" mass="76122">MKKVVAIYVRISTQLQYLDRQIEELTAYANNHQYKIYKVYNDVITGFQSKEKRPQLLELIKDSKKGLFELILFSEFSRLGRNQMELNRLINGFHKLDIELYFAKQNLMIYRKEIDMSTKMTLYVLGLISEYEIKLFAERSISGKISALKNRGINIGGFSNYGYTTDKVTKKMIIDKDEANVVKRIFNLYNEGKSQHEICDILNDLNVPPPYFKRLNNANNKRKEKGFKEKDYKGKDTSIWLISSLNRILKNEVYIGKRYFEFYKPDVDKYIDKEIDDLFKTEEEKKEDVKKERELLEKFEIYDKDLAIIDERLFLDVQTKIIKNRTNKNPEIKYKNLLKTKLICGICSSNWAVGKENDYHIYRCYGSYKGSVSRKKICFDSLQISQSKLNGLVVQLSIQRFAEWQIEYNSQNRIDELRNKIAENNDYIRIKEKELSNIKEEWINFFNKAIKFNIEDNLIAEKKNEYDIENNAINRTIDRYKKEVIKYSEIINSISKMDKEKGLLSKIRELKDKKDLIKQMIDDYIDKIVVYPLYKKYSLIIVCYIDGSESWGSIKSARYSKEELFIDPIFAITPQYISLFYYNEYNKHTCTFDSENKCFHYISENKTLLGDTKLGDYSIEEFITLLKEHEATISFVNYDYN</sequence>
<dbReference type="InterPro" id="IPR036162">
    <property type="entry name" value="Resolvase-like_N_sf"/>
</dbReference>
<dbReference type="PANTHER" id="PTHR30461">
    <property type="entry name" value="DNA-INVERTASE FROM LAMBDOID PROPHAGE"/>
    <property type="match status" value="1"/>
</dbReference>
<gene>
    <name evidence="3" type="ORF">BacF7301_20200</name>
</gene>
<dbReference type="SUPFAM" id="SSF53041">
    <property type="entry name" value="Resolvase-like"/>
    <property type="match status" value="1"/>
</dbReference>
<dbReference type="InterPro" id="IPR038109">
    <property type="entry name" value="DNA_bind_recomb_sf"/>
</dbReference>
<dbReference type="AlphaFoldDB" id="A0A6H0KT08"/>
<keyword evidence="4" id="KW-1185">Reference proteome</keyword>
<dbReference type="KEGG" id="bfc:BacF7301_20200"/>
<proteinExistence type="predicted"/>
<dbReference type="InterPro" id="IPR011109">
    <property type="entry name" value="DNA_bind_recombinase_dom"/>
</dbReference>
<dbReference type="Gene3D" id="3.90.1750.20">
    <property type="entry name" value="Putative Large Serine Recombinase, Chain B, Domain 2"/>
    <property type="match status" value="1"/>
</dbReference>
<evidence type="ECO:0000313" key="4">
    <source>
        <dbReference type="Proteomes" id="UP000501780"/>
    </source>
</evidence>
<accession>A0A6H0KT08</accession>
<evidence type="ECO:0000259" key="2">
    <source>
        <dbReference type="PROSITE" id="PS51737"/>
    </source>
</evidence>
<feature type="domain" description="Recombinase" evidence="2">
    <location>
        <begin position="160"/>
        <end position="327"/>
    </location>
</feature>
<dbReference type="SMART" id="SM00857">
    <property type="entry name" value="Resolvase"/>
    <property type="match status" value="1"/>
</dbReference>
<organism evidence="3 4">
    <name type="scientific">Bacteroides faecium</name>
    <dbReference type="NCBI Taxonomy" id="2715212"/>
    <lineage>
        <taxon>Bacteria</taxon>
        <taxon>Pseudomonadati</taxon>
        <taxon>Bacteroidota</taxon>
        <taxon>Bacteroidia</taxon>
        <taxon>Bacteroidales</taxon>
        <taxon>Bacteroidaceae</taxon>
        <taxon>Bacteroides</taxon>
    </lineage>
</organism>
<dbReference type="Pfam" id="PF00239">
    <property type="entry name" value="Resolvase"/>
    <property type="match status" value="1"/>
</dbReference>
<dbReference type="Pfam" id="PF07508">
    <property type="entry name" value="Recombinase"/>
    <property type="match status" value="1"/>
</dbReference>
<dbReference type="Gene3D" id="3.40.50.1390">
    <property type="entry name" value="Resolvase, N-terminal catalytic domain"/>
    <property type="match status" value="1"/>
</dbReference>
<dbReference type="RefSeq" id="WP_167965665.1">
    <property type="nucleotide sequence ID" value="NZ_CP050831.1"/>
</dbReference>
<protein>
    <submittedName>
        <fullName evidence="3">Recombinase family protein</fullName>
    </submittedName>
</protein>
<dbReference type="InterPro" id="IPR006119">
    <property type="entry name" value="Resolv_N"/>
</dbReference>
<feature type="domain" description="Resolvase/invertase-type recombinase catalytic" evidence="1">
    <location>
        <begin position="4"/>
        <end position="151"/>
    </location>
</feature>
<dbReference type="GO" id="GO:0000150">
    <property type="term" value="F:DNA strand exchange activity"/>
    <property type="evidence" value="ECO:0007669"/>
    <property type="project" value="InterPro"/>
</dbReference>
<dbReference type="EMBL" id="CP050831">
    <property type="protein sequence ID" value="QIU96329.1"/>
    <property type="molecule type" value="Genomic_DNA"/>
</dbReference>
<name>A0A6H0KT08_9BACE</name>
<dbReference type="PANTHER" id="PTHR30461:SF23">
    <property type="entry name" value="DNA RECOMBINASE-RELATED"/>
    <property type="match status" value="1"/>
</dbReference>
<dbReference type="PROSITE" id="PS51736">
    <property type="entry name" value="RECOMBINASES_3"/>
    <property type="match status" value="1"/>
</dbReference>
<dbReference type="PROSITE" id="PS51737">
    <property type="entry name" value="RECOMBINASE_DNA_BIND"/>
    <property type="match status" value="1"/>
</dbReference>
<dbReference type="InterPro" id="IPR050639">
    <property type="entry name" value="SSR_resolvase"/>
</dbReference>
<dbReference type="Proteomes" id="UP000501780">
    <property type="component" value="Chromosome"/>
</dbReference>
<dbReference type="CDD" id="cd00338">
    <property type="entry name" value="Ser_Recombinase"/>
    <property type="match status" value="1"/>
</dbReference>
<evidence type="ECO:0000259" key="1">
    <source>
        <dbReference type="PROSITE" id="PS51736"/>
    </source>
</evidence>
<dbReference type="GO" id="GO:0003677">
    <property type="term" value="F:DNA binding"/>
    <property type="evidence" value="ECO:0007669"/>
    <property type="project" value="InterPro"/>
</dbReference>
<reference evidence="3 4" key="1">
    <citation type="submission" date="2020-03" db="EMBL/GenBank/DDBJ databases">
        <title>Genomic analysis of Bacteroides faecium CBA7301.</title>
        <authorList>
            <person name="Kim J."/>
            <person name="Roh S.W."/>
        </authorList>
    </citation>
    <scope>NUCLEOTIDE SEQUENCE [LARGE SCALE GENOMIC DNA]</scope>
    <source>
        <strain evidence="3 4">CBA7301</strain>
    </source>
</reference>